<dbReference type="OrthoDB" id="2051435at2"/>
<accession>A0A1C7I561</accession>
<feature type="repeat" description="Cell wall-binding" evidence="3">
    <location>
        <begin position="868"/>
        <end position="887"/>
    </location>
</feature>
<feature type="repeat" description="Cell wall-binding" evidence="3">
    <location>
        <begin position="725"/>
        <end position="744"/>
    </location>
</feature>
<keyword evidence="8" id="KW-1185">Reference proteome</keyword>
<dbReference type="Pfam" id="PF19127">
    <property type="entry name" value="Choline_bind_3"/>
    <property type="match status" value="5"/>
</dbReference>
<gene>
    <name evidence="7" type="ORF">A4V09_02365</name>
</gene>
<feature type="repeat" description="Cell wall-binding" evidence="3">
    <location>
        <begin position="583"/>
        <end position="602"/>
    </location>
</feature>
<organism evidence="7 8">
    <name type="scientific">Blautia pseudococcoides</name>
    <dbReference type="NCBI Taxonomy" id="1796616"/>
    <lineage>
        <taxon>Bacteria</taxon>
        <taxon>Bacillati</taxon>
        <taxon>Bacillota</taxon>
        <taxon>Clostridia</taxon>
        <taxon>Lachnospirales</taxon>
        <taxon>Lachnospiraceae</taxon>
        <taxon>Blautia</taxon>
    </lineage>
</organism>
<dbReference type="Proteomes" id="UP000092574">
    <property type="component" value="Chromosome"/>
</dbReference>
<feature type="repeat" description="Cell wall-binding" evidence="3">
    <location>
        <begin position="603"/>
        <end position="622"/>
    </location>
</feature>
<dbReference type="SMART" id="SM00646">
    <property type="entry name" value="Ami_3"/>
    <property type="match status" value="1"/>
</dbReference>
<dbReference type="InterPro" id="IPR002508">
    <property type="entry name" value="MurNAc-LAA_cat"/>
</dbReference>
<dbReference type="SUPFAM" id="SSF53187">
    <property type="entry name" value="Zn-dependent exopeptidases"/>
    <property type="match status" value="1"/>
</dbReference>
<dbReference type="EMBL" id="CP015405">
    <property type="protein sequence ID" value="ANU74705.1"/>
    <property type="molecule type" value="Genomic_DNA"/>
</dbReference>
<feature type="signal peptide" evidence="5">
    <location>
        <begin position="1"/>
        <end position="27"/>
    </location>
</feature>
<feature type="repeat" description="Cell wall-binding" evidence="3">
    <location>
        <begin position="807"/>
        <end position="826"/>
    </location>
</feature>
<sequence length="1094" mass="121337">MKRLGKRLLSYALVLAMLMSLYTPAYGAQMSEEDPSAYDTQMGEETDTPTSDPRISGEADTPAQDAQMSGDADTPEQDAQMSGETDIPAVEDEAPSSDGEMSGQEDSRKAELPLNYILTQEDGVHQSVIVELGDVESTALESAVLTYHDGEGEIHTAQAEEVVENVAAFLLDLPAAQQERTFISVNASVAGQEYETLLNQQEEMEQIEMSSEEAAQVVTDTKNEEAGLDSQTVEQVEKAVLSADDNGISAEAIKESLTENNQLAENAGNGIQTFALGEDGDVPTAMAVEPKQKEHYIVVLDPGHGTIDTDGYDSGAEHKFSDGTKFVEADLTMKIANYLKEELAKYPQLTVYMTHDTVGANKAINMTLNERVAYAANKHADLLVSLHLNSFDKETAHGAEVLVPKTGRYNTEVAENAQKAANNILKRLTSLGLYDRGLLEKDSSDYHYPDGSTADYYAIVREGLKASIPSIIVEHAFLSGKDDKKFLNNEASIKNLAKADAYGIAQYFGIETGGETYEPVPEPKGKWKKTGGSWYYYIGSVKQTGWQKIDNAWYYFNGSGVMQTGWQMIGNYWYYMNSSGVMQTGWQKIDGSWYYLNTSGSMQTGWKKISGKSYYLQGNGVMLESGWHMLGNYWYYMSGSGAALTGWQKIGGQWYYLDKNGRMKTGWYQVDKKWYYSDGSGVMQTGWLYTYNTWYYLNGSGVMAEGWTLVGSTWYYMQPGNGAMKTGWQKIDSKWYFLDGSGAMRTGGWLSQGNVWYYLNANGSMAEGWIRLGNTWYYMQPNSGHMRTGWYQVGKKWYYSDGSGAMQTGWLKLGDIWYYLSGSGAMAEGWNFINGSWYYMTPGSGAMRTGWFTVNNVWYYCNGSGAMQTGWLQLGNVWYYLNNSGAMLTGWHTLGGKDYYFNNSGAWIPDKKKDNPKNLYAIEGSSSATVDQMVKYYKKSGCTYPSAALKKGGAADIKTFAKIVLEEANEEGIKAEVVFTQAMKETGWLQYGGDVKVEQFNFAGLGAIGNGAAGNSFKNVRTGIRAQVQHLKAYASDKDLKNACVDERFQYVTRKSAMYVEWLGIPDNPTGAGWAASKNYGKDLVEMITNLKNL</sequence>
<feature type="repeat" description="Cell wall-binding" evidence="3">
    <location>
        <begin position="848"/>
        <end position="867"/>
    </location>
</feature>
<feature type="repeat" description="Cell wall-binding" evidence="3">
    <location>
        <begin position="684"/>
        <end position="703"/>
    </location>
</feature>
<feature type="repeat" description="Cell wall-binding" evidence="3">
    <location>
        <begin position="787"/>
        <end position="806"/>
    </location>
</feature>
<evidence type="ECO:0000256" key="3">
    <source>
        <dbReference type="PROSITE-ProRule" id="PRU00591"/>
    </source>
</evidence>
<feature type="compositionally biased region" description="Acidic residues" evidence="4">
    <location>
        <begin position="32"/>
        <end position="47"/>
    </location>
</feature>
<keyword evidence="2" id="KW-0378">Hydrolase</keyword>
<dbReference type="PROSITE" id="PS51170">
    <property type="entry name" value="CW"/>
    <property type="match status" value="13"/>
</dbReference>
<dbReference type="Pfam" id="PF01832">
    <property type="entry name" value="Glucosaminidase"/>
    <property type="match status" value="1"/>
</dbReference>
<dbReference type="InterPro" id="IPR018337">
    <property type="entry name" value="Cell_wall/Cho-bd_repeat"/>
</dbReference>
<dbReference type="SUPFAM" id="SSF69360">
    <property type="entry name" value="Cell wall binding repeat"/>
    <property type="match status" value="3"/>
</dbReference>
<feature type="region of interest" description="Disordered" evidence="4">
    <location>
        <begin position="32"/>
        <end position="108"/>
    </location>
</feature>
<dbReference type="InterPro" id="IPR050695">
    <property type="entry name" value="N-acetylmuramoyl_amidase_3"/>
</dbReference>
<evidence type="ECO:0000256" key="2">
    <source>
        <dbReference type="ARBA" id="ARBA00022801"/>
    </source>
</evidence>
<dbReference type="GO" id="GO:0004040">
    <property type="term" value="F:amidase activity"/>
    <property type="evidence" value="ECO:0007669"/>
    <property type="project" value="InterPro"/>
</dbReference>
<feature type="repeat" description="Cell wall-binding" evidence="3">
    <location>
        <begin position="746"/>
        <end position="765"/>
    </location>
</feature>
<dbReference type="Pfam" id="PF01473">
    <property type="entry name" value="Choline_bind_1"/>
    <property type="match status" value="5"/>
</dbReference>
<dbReference type="Pfam" id="PF01520">
    <property type="entry name" value="Amidase_3"/>
    <property type="match status" value="1"/>
</dbReference>
<dbReference type="Gene3D" id="1.10.530.10">
    <property type="match status" value="1"/>
</dbReference>
<dbReference type="InterPro" id="IPR002901">
    <property type="entry name" value="MGlyc_endo_b_GlcNAc-like_dom"/>
</dbReference>
<reference evidence="7" key="1">
    <citation type="submission" date="2017-04" db="EMBL/GenBank/DDBJ databases">
        <title>Complete Genome Sequences of Twelve Strains of a Stable Defined Moderately Diverse Mouse Microbiota 2 (sDMDMm2).</title>
        <authorList>
            <person name="Uchimura Y."/>
            <person name="Wyss M."/>
            <person name="Brugiroux S."/>
            <person name="Limenitakis J.P."/>
            <person name="Stecher B."/>
            <person name="McCoy K.D."/>
            <person name="Macpherson A.J."/>
        </authorList>
    </citation>
    <scope>NUCLEOTIDE SEQUENCE</scope>
    <source>
        <strain evidence="7">YL58</strain>
    </source>
</reference>
<dbReference type="GO" id="GO:0030288">
    <property type="term" value="C:outer membrane-bounded periplasmic space"/>
    <property type="evidence" value="ECO:0007669"/>
    <property type="project" value="TreeGrafter"/>
</dbReference>
<feature type="domain" description="MurNAc-LAA" evidence="6">
    <location>
        <begin position="372"/>
        <end position="505"/>
    </location>
</feature>
<name>A0A1C7I561_9FIRM</name>
<dbReference type="PANTHER" id="PTHR30404">
    <property type="entry name" value="N-ACETYLMURAMOYL-L-ALANINE AMIDASE"/>
    <property type="match status" value="1"/>
</dbReference>
<evidence type="ECO:0000313" key="8">
    <source>
        <dbReference type="Proteomes" id="UP000092574"/>
    </source>
</evidence>
<feature type="repeat" description="Cell wall-binding" evidence="3">
    <location>
        <begin position="644"/>
        <end position="663"/>
    </location>
</feature>
<dbReference type="STRING" id="1796616.A4V09_02365"/>
<evidence type="ECO:0000313" key="7">
    <source>
        <dbReference type="EMBL" id="ANU74705.1"/>
    </source>
</evidence>
<feature type="repeat" description="Cell wall-binding" evidence="3">
    <location>
        <begin position="543"/>
        <end position="562"/>
    </location>
</feature>
<dbReference type="Gene3D" id="2.10.270.10">
    <property type="entry name" value="Cholin Binding"/>
    <property type="match status" value="6"/>
</dbReference>
<evidence type="ECO:0000256" key="5">
    <source>
        <dbReference type="SAM" id="SignalP"/>
    </source>
</evidence>
<keyword evidence="1" id="KW-0677">Repeat</keyword>
<dbReference type="GO" id="GO:0009253">
    <property type="term" value="P:peptidoglycan catabolic process"/>
    <property type="evidence" value="ECO:0007669"/>
    <property type="project" value="InterPro"/>
</dbReference>
<dbReference type="PANTHER" id="PTHR30404:SF0">
    <property type="entry name" value="N-ACETYLMURAMOYL-L-ALANINE AMIDASE AMIC"/>
    <property type="match status" value="1"/>
</dbReference>
<feature type="repeat" description="Cell wall-binding" evidence="3">
    <location>
        <begin position="664"/>
        <end position="683"/>
    </location>
</feature>
<dbReference type="GO" id="GO:0008745">
    <property type="term" value="F:N-acetylmuramoyl-L-alanine amidase activity"/>
    <property type="evidence" value="ECO:0007669"/>
    <property type="project" value="InterPro"/>
</dbReference>
<dbReference type="RefSeq" id="WP_065540933.1">
    <property type="nucleotide sequence ID" value="NZ_CP015405.2"/>
</dbReference>
<keyword evidence="5" id="KW-0732">Signal</keyword>
<feature type="chain" id="PRO_5038923326" description="MurNAc-LAA domain-containing protein" evidence="5">
    <location>
        <begin position="28"/>
        <end position="1094"/>
    </location>
</feature>
<evidence type="ECO:0000256" key="1">
    <source>
        <dbReference type="ARBA" id="ARBA00022737"/>
    </source>
</evidence>
<protein>
    <recommendedName>
        <fullName evidence="6">MurNAc-LAA domain-containing protein</fullName>
    </recommendedName>
</protein>
<dbReference type="CDD" id="cd02696">
    <property type="entry name" value="MurNAc-LAA"/>
    <property type="match status" value="1"/>
</dbReference>
<dbReference type="Gene3D" id="3.40.630.40">
    <property type="entry name" value="Zn-dependent exopeptidases"/>
    <property type="match status" value="1"/>
</dbReference>
<dbReference type="KEGG" id="byl:A4V09_02365"/>
<evidence type="ECO:0000259" key="6">
    <source>
        <dbReference type="SMART" id="SM00646"/>
    </source>
</evidence>
<proteinExistence type="predicted"/>
<feature type="repeat" description="Cell wall-binding" evidence="3">
    <location>
        <begin position="563"/>
        <end position="582"/>
    </location>
</feature>
<evidence type="ECO:0000256" key="4">
    <source>
        <dbReference type="SAM" id="MobiDB-lite"/>
    </source>
</evidence>
<dbReference type="AlphaFoldDB" id="A0A1C7I561"/>